<evidence type="ECO:0000256" key="1">
    <source>
        <dbReference type="SAM" id="MobiDB-lite"/>
    </source>
</evidence>
<accession>A0ABQ7DW27</accession>
<gene>
    <name evidence="2" type="ORF">DY000_02030677</name>
</gene>
<name>A0ABQ7DW27_BRACR</name>
<feature type="region of interest" description="Disordered" evidence="1">
    <location>
        <begin position="166"/>
        <end position="187"/>
    </location>
</feature>
<evidence type="ECO:0000313" key="3">
    <source>
        <dbReference type="Proteomes" id="UP000266723"/>
    </source>
</evidence>
<proteinExistence type="predicted"/>
<feature type="region of interest" description="Disordered" evidence="1">
    <location>
        <begin position="200"/>
        <end position="230"/>
    </location>
</feature>
<protein>
    <submittedName>
        <fullName evidence="2">Uncharacterized protein</fullName>
    </submittedName>
</protein>
<dbReference type="EMBL" id="QGKV02000649">
    <property type="protein sequence ID" value="KAF3582323.1"/>
    <property type="molecule type" value="Genomic_DNA"/>
</dbReference>
<evidence type="ECO:0000313" key="2">
    <source>
        <dbReference type="EMBL" id="KAF3582323.1"/>
    </source>
</evidence>
<comment type="caution">
    <text evidence="2">The sequence shown here is derived from an EMBL/GenBank/DDBJ whole genome shotgun (WGS) entry which is preliminary data.</text>
</comment>
<sequence>MGERLEQGCGVATSAKAGISGTSGKLGFSYFPNLNRNRQCEFRFPQFGARRRGTLVSIHPHEEVPTLTPTTKLRLRPLLLSLTPGRDNNNGPRAIEISGPHKQEYCDTSGLIQGFCTLHKKQHAARELDSDQFPNGRMRNPNSLRVLNKFLQDLEKVNLQVFYNPRAQQRPHGLKEPPGSQTTFESRSNLRVQNDLRVLNTTSGSRGTSGFPINLRVPKRPQGPKSDLRV</sequence>
<keyword evidence="3" id="KW-1185">Reference proteome</keyword>
<organism evidence="2 3">
    <name type="scientific">Brassica cretica</name>
    <name type="common">Mustard</name>
    <dbReference type="NCBI Taxonomy" id="69181"/>
    <lineage>
        <taxon>Eukaryota</taxon>
        <taxon>Viridiplantae</taxon>
        <taxon>Streptophyta</taxon>
        <taxon>Embryophyta</taxon>
        <taxon>Tracheophyta</taxon>
        <taxon>Spermatophyta</taxon>
        <taxon>Magnoliopsida</taxon>
        <taxon>eudicotyledons</taxon>
        <taxon>Gunneridae</taxon>
        <taxon>Pentapetalae</taxon>
        <taxon>rosids</taxon>
        <taxon>malvids</taxon>
        <taxon>Brassicales</taxon>
        <taxon>Brassicaceae</taxon>
        <taxon>Brassiceae</taxon>
        <taxon>Brassica</taxon>
    </lineage>
</organism>
<reference evidence="2 3" key="1">
    <citation type="journal article" date="2020" name="BMC Genomics">
        <title>Intraspecific diversification of the crop wild relative Brassica cretica Lam. using demographic model selection.</title>
        <authorList>
            <person name="Kioukis A."/>
            <person name="Michalopoulou V.A."/>
            <person name="Briers L."/>
            <person name="Pirintsos S."/>
            <person name="Studholme D.J."/>
            <person name="Pavlidis P."/>
            <person name="Sarris P.F."/>
        </authorList>
    </citation>
    <scope>NUCLEOTIDE SEQUENCE [LARGE SCALE GENOMIC DNA]</scope>
    <source>
        <strain evidence="3">cv. PFS-1207/04</strain>
    </source>
</reference>
<dbReference type="Proteomes" id="UP000266723">
    <property type="component" value="Unassembled WGS sequence"/>
</dbReference>